<dbReference type="InterPro" id="IPR013096">
    <property type="entry name" value="Cupin_2"/>
</dbReference>
<proteinExistence type="predicted"/>
<dbReference type="InterPro" id="IPR011051">
    <property type="entry name" value="RmlC_Cupin_sf"/>
</dbReference>
<dbReference type="PANTHER" id="PTHR43698:SF1">
    <property type="entry name" value="BLL4564 PROTEIN"/>
    <property type="match status" value="1"/>
</dbReference>
<dbReference type="InterPro" id="IPR047263">
    <property type="entry name" value="HNL-like_cupin"/>
</dbReference>
<accession>A0A1L7WTU8</accession>
<dbReference type="Gene3D" id="2.60.120.10">
    <property type="entry name" value="Jelly Rolls"/>
    <property type="match status" value="1"/>
</dbReference>
<dbReference type="Proteomes" id="UP000184330">
    <property type="component" value="Unassembled WGS sequence"/>
</dbReference>
<feature type="domain" description="Cupin type-2" evidence="1">
    <location>
        <begin position="45"/>
        <end position="101"/>
    </location>
</feature>
<reference evidence="2 3" key="1">
    <citation type="submission" date="2016-03" db="EMBL/GenBank/DDBJ databases">
        <authorList>
            <person name="Ploux O."/>
        </authorList>
    </citation>
    <scope>NUCLEOTIDE SEQUENCE [LARGE SCALE GENOMIC DNA]</scope>
    <source>
        <strain evidence="2 3">UAMH 11012</strain>
    </source>
</reference>
<dbReference type="Pfam" id="PF07883">
    <property type="entry name" value="Cupin_2"/>
    <property type="match status" value="1"/>
</dbReference>
<dbReference type="AlphaFoldDB" id="A0A1L7WTU8"/>
<protein>
    <recommendedName>
        <fullName evidence="1">Cupin type-2 domain-containing protein</fullName>
    </recommendedName>
</protein>
<evidence type="ECO:0000313" key="3">
    <source>
        <dbReference type="Proteomes" id="UP000184330"/>
    </source>
</evidence>
<keyword evidence="3" id="KW-1185">Reference proteome</keyword>
<gene>
    <name evidence="2" type="ORF">PAC_06092</name>
</gene>
<dbReference type="CDD" id="cd02233">
    <property type="entry name" value="cupin_HNL-like"/>
    <property type="match status" value="1"/>
</dbReference>
<dbReference type="EMBL" id="FJOG01000007">
    <property type="protein sequence ID" value="CZR56204.1"/>
    <property type="molecule type" value="Genomic_DNA"/>
</dbReference>
<dbReference type="OrthoDB" id="2096797at2759"/>
<dbReference type="InterPro" id="IPR014710">
    <property type="entry name" value="RmlC-like_jellyroll"/>
</dbReference>
<dbReference type="STRING" id="576137.A0A1L7WTU8"/>
<evidence type="ECO:0000313" key="2">
    <source>
        <dbReference type="EMBL" id="CZR56204.1"/>
    </source>
</evidence>
<organism evidence="2 3">
    <name type="scientific">Phialocephala subalpina</name>
    <dbReference type="NCBI Taxonomy" id="576137"/>
    <lineage>
        <taxon>Eukaryota</taxon>
        <taxon>Fungi</taxon>
        <taxon>Dikarya</taxon>
        <taxon>Ascomycota</taxon>
        <taxon>Pezizomycotina</taxon>
        <taxon>Leotiomycetes</taxon>
        <taxon>Helotiales</taxon>
        <taxon>Mollisiaceae</taxon>
        <taxon>Phialocephala</taxon>
        <taxon>Phialocephala fortinii species complex</taxon>
    </lineage>
</organism>
<dbReference type="PANTHER" id="PTHR43698">
    <property type="entry name" value="RIBD C-TERMINAL DOMAIN CONTAINING PROTEIN"/>
    <property type="match status" value="1"/>
</dbReference>
<name>A0A1L7WTU8_9HELO</name>
<dbReference type="SUPFAM" id="SSF51182">
    <property type="entry name" value="RmlC-like cupins"/>
    <property type="match status" value="1"/>
</dbReference>
<evidence type="ECO:0000259" key="1">
    <source>
        <dbReference type="Pfam" id="PF07883"/>
    </source>
</evidence>
<sequence length="133" mass="14339">MPSTVVIRNSRKEGGSTVKNAPTFSGGDVYLDMIHADSNVAIANVTFTPCARSYWHTHEKGQVLRVTMGSGWVCDKGGKPQPINIGDLIYAPPGTTHWHGAGKGCAMTHLVIGLGETKWLDAVSDEEYKKIEA</sequence>